<dbReference type="PANTHER" id="PTHR21540:SF3">
    <property type="entry name" value="E3 UBIQUITIN-PROTEIN LIGASE ZSWIM2"/>
    <property type="match status" value="1"/>
</dbReference>
<dbReference type="OrthoDB" id="8062037at2759"/>
<keyword evidence="8" id="KW-1185">Reference proteome</keyword>
<evidence type="ECO:0000313" key="8">
    <source>
        <dbReference type="Proteomes" id="UP000078046"/>
    </source>
</evidence>
<evidence type="ECO:0000256" key="4">
    <source>
        <dbReference type="PROSITE-ProRule" id="PRU00175"/>
    </source>
</evidence>
<keyword evidence="3" id="KW-0862">Zinc</keyword>
<evidence type="ECO:0000256" key="3">
    <source>
        <dbReference type="ARBA" id="ARBA00022833"/>
    </source>
</evidence>
<evidence type="ECO:0000313" key="7">
    <source>
        <dbReference type="EMBL" id="OAF72019.1"/>
    </source>
</evidence>
<comment type="caution">
    <text evidence="7">The sequence shown here is derived from an EMBL/GenBank/DDBJ whole genome shotgun (WGS) entry which is preliminary data.</text>
</comment>
<dbReference type="GO" id="GO:0008270">
    <property type="term" value="F:zinc ion binding"/>
    <property type="evidence" value="ECO:0007669"/>
    <property type="project" value="UniProtKB-KW"/>
</dbReference>
<dbReference type="InterPro" id="IPR007527">
    <property type="entry name" value="Znf_SWIM"/>
</dbReference>
<dbReference type="Gene3D" id="3.30.60.90">
    <property type="match status" value="1"/>
</dbReference>
<dbReference type="AlphaFoldDB" id="A0A177BCI9"/>
<dbReference type="PANTHER" id="PTHR21540">
    <property type="entry name" value="RING FINGER AND SWIM DOMAIN-CONTAINING PROTEIN 2"/>
    <property type="match status" value="1"/>
</dbReference>
<feature type="domain" description="RING-type" evidence="5">
    <location>
        <begin position="134"/>
        <end position="185"/>
    </location>
</feature>
<keyword evidence="1" id="KW-0479">Metal-binding</keyword>
<proteinExistence type="predicted"/>
<dbReference type="SUPFAM" id="SSF57850">
    <property type="entry name" value="RING/U-box"/>
    <property type="match status" value="2"/>
</dbReference>
<dbReference type="InterPro" id="IPR043145">
    <property type="entry name" value="Znf_ZZ_sf"/>
</dbReference>
<sequence length="307" mass="35637">MDKKYSRICPLKLSLNYAQAENSTFFIIREIGPTNFLLAENEHNNITYKVSIGNKHSCSCKYLKSNKMLCIHLCWLFMKKFKVSKENEVFWKAGLTDGEIGDLLLGKFDDIPKKKINNEIKKIDIKDLEIDDSCPICQEIIYKSKMILTYCSQGCGKQIHIKCMQIWAKHQKKRGITDITCPICRHKFGAIRPIEFKMPISGIRTTNHHTNFECKNCSQSPIIGKLFKCINCPSTTFCKNCFMTQLPKFPCNEHIFYFKMEKYETWRQLKRKTPEKPTSKLHNKTINDQIPLNFCITGSSCVSSKNK</sequence>
<dbReference type="Pfam" id="PF00569">
    <property type="entry name" value="ZZ"/>
    <property type="match status" value="1"/>
</dbReference>
<dbReference type="PROSITE" id="PS50966">
    <property type="entry name" value="ZF_SWIM"/>
    <property type="match status" value="1"/>
</dbReference>
<evidence type="ECO:0000259" key="5">
    <source>
        <dbReference type="PROSITE" id="PS50089"/>
    </source>
</evidence>
<dbReference type="Proteomes" id="UP000078046">
    <property type="component" value="Unassembled WGS sequence"/>
</dbReference>
<gene>
    <name evidence="7" type="ORF">A3Q56_00209</name>
</gene>
<dbReference type="InterPro" id="IPR013083">
    <property type="entry name" value="Znf_RING/FYVE/PHD"/>
</dbReference>
<dbReference type="InterPro" id="IPR039903">
    <property type="entry name" value="Zswim2"/>
</dbReference>
<evidence type="ECO:0008006" key="9">
    <source>
        <dbReference type="Google" id="ProtNLM"/>
    </source>
</evidence>
<dbReference type="EMBL" id="LWCA01000009">
    <property type="protein sequence ID" value="OAF72019.1"/>
    <property type="molecule type" value="Genomic_DNA"/>
</dbReference>
<keyword evidence="2 4" id="KW-0863">Zinc-finger</keyword>
<dbReference type="GO" id="GO:0061630">
    <property type="term" value="F:ubiquitin protein ligase activity"/>
    <property type="evidence" value="ECO:0007669"/>
    <property type="project" value="InterPro"/>
</dbReference>
<evidence type="ECO:0000256" key="2">
    <source>
        <dbReference type="ARBA" id="ARBA00022771"/>
    </source>
</evidence>
<evidence type="ECO:0000256" key="1">
    <source>
        <dbReference type="ARBA" id="ARBA00022723"/>
    </source>
</evidence>
<name>A0A177BCI9_9BILA</name>
<dbReference type="CDD" id="cd16494">
    <property type="entry name" value="RING-CH-C4HC3_ZSWM2"/>
    <property type="match status" value="1"/>
</dbReference>
<organism evidence="7 8">
    <name type="scientific">Intoshia linei</name>
    <dbReference type="NCBI Taxonomy" id="1819745"/>
    <lineage>
        <taxon>Eukaryota</taxon>
        <taxon>Metazoa</taxon>
        <taxon>Spiralia</taxon>
        <taxon>Lophotrochozoa</taxon>
        <taxon>Mesozoa</taxon>
        <taxon>Orthonectida</taxon>
        <taxon>Rhopaluridae</taxon>
        <taxon>Intoshia</taxon>
    </lineage>
</organism>
<dbReference type="Gene3D" id="3.30.40.10">
    <property type="entry name" value="Zinc/RING finger domain, C3HC4 (zinc finger)"/>
    <property type="match status" value="1"/>
</dbReference>
<dbReference type="InterPro" id="IPR000433">
    <property type="entry name" value="Znf_ZZ"/>
</dbReference>
<evidence type="ECO:0000259" key="6">
    <source>
        <dbReference type="PROSITE" id="PS50966"/>
    </source>
</evidence>
<dbReference type="PROSITE" id="PS50089">
    <property type="entry name" value="ZF_RING_2"/>
    <property type="match status" value="1"/>
</dbReference>
<protein>
    <recommendedName>
        <fullName evidence="9">SWIM-type domain-containing protein</fullName>
    </recommendedName>
</protein>
<feature type="domain" description="SWIM-type" evidence="6">
    <location>
        <begin position="48"/>
        <end position="81"/>
    </location>
</feature>
<dbReference type="InterPro" id="IPR001841">
    <property type="entry name" value="Znf_RING"/>
</dbReference>
<reference evidence="7 8" key="1">
    <citation type="submission" date="2016-04" db="EMBL/GenBank/DDBJ databases">
        <title>The genome of Intoshia linei affirms orthonectids as highly simplified spiralians.</title>
        <authorList>
            <person name="Mikhailov K.V."/>
            <person name="Slusarev G.S."/>
            <person name="Nikitin M.A."/>
            <person name="Logacheva M.D."/>
            <person name="Penin A."/>
            <person name="Aleoshin V."/>
            <person name="Panchin Y.V."/>
        </authorList>
    </citation>
    <scope>NUCLEOTIDE SEQUENCE [LARGE SCALE GENOMIC DNA]</scope>
    <source>
        <strain evidence="7">Intl2013</strain>
        <tissue evidence="7">Whole animal</tissue>
    </source>
</reference>
<accession>A0A177BCI9</accession>